<protein>
    <submittedName>
        <fullName evidence="1">DUF4440 domain-containing protein</fullName>
    </submittedName>
</protein>
<proteinExistence type="predicted"/>
<dbReference type="EMBL" id="SPDQ01000006">
    <property type="protein sequence ID" value="TFH82683.1"/>
    <property type="molecule type" value="Genomic_DNA"/>
</dbReference>
<dbReference type="RefSeq" id="WP_134825549.1">
    <property type="nucleotide sequence ID" value="NZ_SPDQ01000006.1"/>
</dbReference>
<dbReference type="InterPro" id="IPR016918">
    <property type="entry name" value="UCP029394"/>
</dbReference>
<organism evidence="1 2">
    <name type="scientific">Pseudomonas kribbensis</name>
    <dbReference type="NCBI Taxonomy" id="1628086"/>
    <lineage>
        <taxon>Bacteria</taxon>
        <taxon>Pseudomonadati</taxon>
        <taxon>Pseudomonadota</taxon>
        <taxon>Gammaproteobacteria</taxon>
        <taxon>Pseudomonadales</taxon>
        <taxon>Pseudomonadaceae</taxon>
        <taxon>Pseudomonas</taxon>
    </lineage>
</organism>
<evidence type="ECO:0000313" key="2">
    <source>
        <dbReference type="Proteomes" id="UP000297555"/>
    </source>
</evidence>
<evidence type="ECO:0000313" key="1">
    <source>
        <dbReference type="EMBL" id="TFH82683.1"/>
    </source>
</evidence>
<comment type="caution">
    <text evidence="1">The sequence shown here is derived from an EMBL/GenBank/DDBJ whole genome shotgun (WGS) entry which is preliminary data.</text>
</comment>
<gene>
    <name evidence="1" type="ORF">E4J90_04195</name>
</gene>
<dbReference type="Gene3D" id="3.10.450.50">
    <property type="match status" value="1"/>
</dbReference>
<dbReference type="InterPro" id="IPR032710">
    <property type="entry name" value="NTF2-like_dom_sf"/>
</dbReference>
<name>A0A4Y8VQT3_9PSED</name>
<dbReference type="Proteomes" id="UP000297555">
    <property type="component" value="Unassembled WGS sequence"/>
</dbReference>
<accession>A0A4Y8VQT3</accession>
<dbReference type="SUPFAM" id="SSF54427">
    <property type="entry name" value="NTF2-like"/>
    <property type="match status" value="1"/>
</dbReference>
<sequence length="132" mass="15126">MTDYTAYFDEVIQAHEAIERWFAVEQDEAVLERLLTRFSPRFSMVTPLGRLLDLEALGGLFQMAGGKRSGFRIELGELCGIALHERGATVSYREQQSDASGLHTDRRSTVVFEKTESGQVIWRHLHETFYQD</sequence>
<dbReference type="OrthoDB" id="8912060at2"/>
<dbReference type="PIRSF" id="PIRSF029394">
    <property type="entry name" value="UCP029394"/>
    <property type="match status" value="1"/>
</dbReference>
<reference evidence="1 2" key="1">
    <citation type="submission" date="2019-03" db="EMBL/GenBank/DDBJ databases">
        <title>Draft genome sequence of humic substances-degrading Pseudomonas kribbensis CHA-19 from forest soil.</title>
        <authorList>
            <person name="Kim D."/>
        </authorList>
    </citation>
    <scope>NUCLEOTIDE SEQUENCE [LARGE SCALE GENOMIC DNA]</scope>
    <source>
        <strain evidence="1 2">CHA-19</strain>
    </source>
</reference>
<dbReference type="AlphaFoldDB" id="A0A4Y8VQT3"/>